<dbReference type="AlphaFoldDB" id="A0A2P5D2C6"/>
<organism evidence="2 3">
    <name type="scientific">Parasponia andersonii</name>
    <name type="common">Sponia andersonii</name>
    <dbReference type="NCBI Taxonomy" id="3476"/>
    <lineage>
        <taxon>Eukaryota</taxon>
        <taxon>Viridiplantae</taxon>
        <taxon>Streptophyta</taxon>
        <taxon>Embryophyta</taxon>
        <taxon>Tracheophyta</taxon>
        <taxon>Spermatophyta</taxon>
        <taxon>Magnoliopsida</taxon>
        <taxon>eudicotyledons</taxon>
        <taxon>Gunneridae</taxon>
        <taxon>Pentapetalae</taxon>
        <taxon>rosids</taxon>
        <taxon>fabids</taxon>
        <taxon>Rosales</taxon>
        <taxon>Cannabaceae</taxon>
        <taxon>Parasponia</taxon>
    </lineage>
</organism>
<feature type="coiled-coil region" evidence="1">
    <location>
        <begin position="13"/>
        <end position="107"/>
    </location>
</feature>
<dbReference type="Proteomes" id="UP000237105">
    <property type="component" value="Unassembled WGS sequence"/>
</dbReference>
<sequence length="374" mass="42852">MEHFGEKMELLRLSKFKLQLRTLISEIRELRERERSATEQLHHRIQKQKQIDEEYARKLQELQVDLLSSNELRQKLERKVNYLQNDNGLLENKQKELKETIQSLIQSKECFVNAYEESTYDMKRAIQIRDRKLSVLSEKVKSHLLLFDSIKKGALSVKQVVDNAQCVMGEKEGVVADLRSKLEKVSEFEKVFVEKICDLEEKLKYDEDEIHRKNRVISELEAQLEAANISTACQNQIDEISMPALHSQLRSLGSIIKKIQGSLIDMNEGDKRRFSSILEYQEGSNMALTKDNRIKDVNQNSTGKCSKEAFGIGAAACTDSPLSQKSVGIGILDNNNVDSCVAEASAIFCRMAPRDSGIGLYFERQKKNLILMLY</sequence>
<evidence type="ECO:0000313" key="2">
    <source>
        <dbReference type="EMBL" id="PON67444.1"/>
    </source>
</evidence>
<comment type="caution">
    <text evidence="2">The sequence shown here is derived from an EMBL/GenBank/DDBJ whole genome shotgun (WGS) entry which is preliminary data.</text>
</comment>
<proteinExistence type="predicted"/>
<accession>A0A2P5D2C6</accession>
<protein>
    <submittedName>
        <fullName evidence="2">RUN/FYVE domain protein</fullName>
    </submittedName>
</protein>
<reference evidence="3" key="1">
    <citation type="submission" date="2016-06" db="EMBL/GenBank/DDBJ databases">
        <title>Parallel loss of symbiosis genes in relatives of nitrogen-fixing non-legume Parasponia.</title>
        <authorList>
            <person name="Van Velzen R."/>
            <person name="Holmer R."/>
            <person name="Bu F."/>
            <person name="Rutten L."/>
            <person name="Van Zeijl A."/>
            <person name="Liu W."/>
            <person name="Santuari L."/>
            <person name="Cao Q."/>
            <person name="Sharma T."/>
            <person name="Shen D."/>
            <person name="Roswanjaya Y."/>
            <person name="Wardhani T."/>
            <person name="Kalhor M.S."/>
            <person name="Jansen J."/>
            <person name="Van den Hoogen J."/>
            <person name="Gungor B."/>
            <person name="Hartog M."/>
            <person name="Hontelez J."/>
            <person name="Verver J."/>
            <person name="Yang W.-C."/>
            <person name="Schijlen E."/>
            <person name="Repin R."/>
            <person name="Schilthuizen M."/>
            <person name="Schranz E."/>
            <person name="Heidstra R."/>
            <person name="Miyata K."/>
            <person name="Fedorova E."/>
            <person name="Kohlen W."/>
            <person name="Bisseling T."/>
            <person name="Smit S."/>
            <person name="Geurts R."/>
        </authorList>
    </citation>
    <scope>NUCLEOTIDE SEQUENCE [LARGE SCALE GENOMIC DNA]</scope>
    <source>
        <strain evidence="3">cv. WU1-14</strain>
    </source>
</reference>
<name>A0A2P5D2C6_PARAD</name>
<dbReference type="OrthoDB" id="1923550at2759"/>
<gene>
    <name evidence="2" type="ORF">PanWU01x14_102470</name>
</gene>
<keyword evidence="3" id="KW-1185">Reference proteome</keyword>
<evidence type="ECO:0000313" key="3">
    <source>
        <dbReference type="Proteomes" id="UP000237105"/>
    </source>
</evidence>
<keyword evidence="1" id="KW-0175">Coiled coil</keyword>
<dbReference type="EMBL" id="JXTB01000071">
    <property type="protein sequence ID" value="PON67444.1"/>
    <property type="molecule type" value="Genomic_DNA"/>
</dbReference>
<evidence type="ECO:0000256" key="1">
    <source>
        <dbReference type="SAM" id="Coils"/>
    </source>
</evidence>